<dbReference type="SUPFAM" id="SSF52129">
    <property type="entry name" value="Caspase-like"/>
    <property type="match status" value="1"/>
</dbReference>
<dbReference type="Gene3D" id="3.40.50.1460">
    <property type="match status" value="1"/>
</dbReference>
<feature type="domain" description="Caspase family p20" evidence="1">
    <location>
        <begin position="263"/>
        <end position="341"/>
    </location>
</feature>
<dbReference type="InterPro" id="IPR041077">
    <property type="entry name" value="MALT1_Ig"/>
</dbReference>
<evidence type="ECO:0000259" key="2">
    <source>
        <dbReference type="PROSITE" id="PS50835"/>
    </source>
</evidence>
<dbReference type="PANTHER" id="PTHR22576">
    <property type="entry name" value="MUCOSA ASSOCIATED LYMPHOID TISSUE LYMPHOMA TRANSLOCATION PROTEIN 1/PARACASPASE"/>
    <property type="match status" value="1"/>
</dbReference>
<dbReference type="Pfam" id="PF13927">
    <property type="entry name" value="Ig_3"/>
    <property type="match status" value="1"/>
</dbReference>
<gene>
    <name evidence="3" type="ORF">CHS0354_029284</name>
</gene>
<dbReference type="SUPFAM" id="SSF47986">
    <property type="entry name" value="DEATH domain"/>
    <property type="match status" value="1"/>
</dbReference>
<feature type="domain" description="Ig-like" evidence="2">
    <location>
        <begin position="123"/>
        <end position="210"/>
    </location>
</feature>
<dbReference type="GO" id="GO:0006508">
    <property type="term" value="P:proteolysis"/>
    <property type="evidence" value="ECO:0007669"/>
    <property type="project" value="InterPro"/>
</dbReference>
<dbReference type="SUPFAM" id="SSF48726">
    <property type="entry name" value="Immunoglobulin"/>
    <property type="match status" value="1"/>
</dbReference>
<sequence length="665" mass="75436">MRYERYRITSKKKQHMSSLGHHVISDVDQSGGILSLPSHIYTDICDCLNETLSSANWRALVELSNSSYKISNDFMKRLEREMDPANELLIYYSTRGMSIGELLHFLDQLKVDKVLRHFRSYEPIVIRKEPVTEVDLVETDDLCLEVKASGFPYPRYQWYWCGDHMNNFVPLMGQSDAVLHLTNVSKKNAGGYCCQIWNSTVPKMCRRTRTTMVCIQDSRPQSPPMKQPFIRVGDYIRQSYGTTLESLALVTQEEKEENTYYAADKVALLIGNGDYRNEHCLKAPNNDVVDFAKTFRYLGFKVVSLLNLTKYEIEMAVEELCCLLGENVYAVFYFCGHGFEECGRLFLVPTDAPADYGTEDCICADAVLYRIQMCDAALILMILDTCRTQIGKTGCSDQIEFKNREPKRRGNTVILYATSEGLEAFENPNGNHGLLVASLNPMLKEKKGIDAVLSEFKEAFSRQASELGAIQIPEQRSNLTEPRRSLADNICTKGYTAAFGQRSLRWQSAHNLPERMIHVFEAIGVKVELEFESDVSNILCIILRVLDQADTESCDASLQNFPPTLEIQRDKESNSLTGFLPTKYTIFGLQRLKVGNLTVNVVIRYRQRYDSTSKIQIHDVDLGRPLISALELGKTNVEASSMREPTQNDEMDSITSSASFVINIR</sequence>
<dbReference type="PROSITE" id="PS50208">
    <property type="entry name" value="CASPASE_P20"/>
    <property type="match status" value="1"/>
</dbReference>
<evidence type="ECO:0000313" key="3">
    <source>
        <dbReference type="EMBL" id="KAK3601058.1"/>
    </source>
</evidence>
<dbReference type="Proteomes" id="UP001195483">
    <property type="component" value="Unassembled WGS sequence"/>
</dbReference>
<reference evidence="3" key="1">
    <citation type="journal article" date="2021" name="Genome Biol. Evol.">
        <title>A High-Quality Reference Genome for a Parasitic Bivalve with Doubly Uniparental Inheritance (Bivalvia: Unionida).</title>
        <authorList>
            <person name="Smith C.H."/>
        </authorList>
    </citation>
    <scope>NUCLEOTIDE SEQUENCE</scope>
    <source>
        <strain evidence="3">CHS0354</strain>
    </source>
</reference>
<dbReference type="Pfam" id="PF00656">
    <property type="entry name" value="Peptidase_C14"/>
    <property type="match status" value="1"/>
</dbReference>
<dbReference type="Pfam" id="PF18703">
    <property type="entry name" value="MALT1_Ig"/>
    <property type="match status" value="1"/>
</dbReference>
<dbReference type="InterPro" id="IPR036179">
    <property type="entry name" value="Ig-like_dom_sf"/>
</dbReference>
<evidence type="ECO:0000259" key="1">
    <source>
        <dbReference type="PROSITE" id="PS50208"/>
    </source>
</evidence>
<dbReference type="Gene3D" id="2.60.40.3360">
    <property type="match status" value="1"/>
</dbReference>
<evidence type="ECO:0000313" key="4">
    <source>
        <dbReference type="Proteomes" id="UP001195483"/>
    </source>
</evidence>
<dbReference type="InterPro" id="IPR011029">
    <property type="entry name" value="DEATH-like_dom_sf"/>
</dbReference>
<keyword evidence="4" id="KW-1185">Reference proteome</keyword>
<dbReference type="Gene3D" id="2.60.40.10">
    <property type="entry name" value="Immunoglobulins"/>
    <property type="match status" value="1"/>
</dbReference>
<protein>
    <submittedName>
        <fullName evidence="3">Uncharacterized protein</fullName>
    </submittedName>
</protein>
<dbReference type="PANTHER" id="PTHR22576:SF37">
    <property type="entry name" value="MUCOSA-ASSOCIATED LYMPHOID TISSUE LYMPHOMA TRANSLOCATION PROTEIN 1"/>
    <property type="match status" value="1"/>
</dbReference>
<dbReference type="GO" id="GO:0004197">
    <property type="term" value="F:cysteine-type endopeptidase activity"/>
    <property type="evidence" value="ECO:0007669"/>
    <property type="project" value="InterPro"/>
</dbReference>
<dbReference type="Gene3D" id="1.10.533.10">
    <property type="entry name" value="Death Domain, Fas"/>
    <property type="match status" value="1"/>
</dbReference>
<accession>A0AAE0T0M9</accession>
<dbReference type="InterPro" id="IPR013783">
    <property type="entry name" value="Ig-like_fold"/>
</dbReference>
<name>A0AAE0T0M9_9BIVA</name>
<dbReference type="InterPro" id="IPR052039">
    <property type="entry name" value="Caspase-related_regulators"/>
</dbReference>
<organism evidence="3 4">
    <name type="scientific">Potamilus streckersoni</name>
    <dbReference type="NCBI Taxonomy" id="2493646"/>
    <lineage>
        <taxon>Eukaryota</taxon>
        <taxon>Metazoa</taxon>
        <taxon>Spiralia</taxon>
        <taxon>Lophotrochozoa</taxon>
        <taxon>Mollusca</taxon>
        <taxon>Bivalvia</taxon>
        <taxon>Autobranchia</taxon>
        <taxon>Heteroconchia</taxon>
        <taxon>Palaeoheterodonta</taxon>
        <taxon>Unionida</taxon>
        <taxon>Unionoidea</taxon>
        <taxon>Unionidae</taxon>
        <taxon>Ambleminae</taxon>
        <taxon>Lampsilini</taxon>
        <taxon>Potamilus</taxon>
    </lineage>
</organism>
<dbReference type="InterPro" id="IPR001309">
    <property type="entry name" value="Pept_C14_p20"/>
</dbReference>
<comment type="caution">
    <text evidence="3">The sequence shown here is derived from an EMBL/GenBank/DDBJ whole genome shotgun (WGS) entry which is preliminary data.</text>
</comment>
<proteinExistence type="predicted"/>
<dbReference type="EMBL" id="JAEAOA010001756">
    <property type="protein sequence ID" value="KAK3601058.1"/>
    <property type="molecule type" value="Genomic_DNA"/>
</dbReference>
<dbReference type="CDD" id="cd00096">
    <property type="entry name" value="Ig"/>
    <property type="match status" value="1"/>
</dbReference>
<dbReference type="InterPro" id="IPR033540">
    <property type="entry name" value="MALT1_IG-like_dom_sf"/>
</dbReference>
<reference evidence="3" key="3">
    <citation type="submission" date="2023-05" db="EMBL/GenBank/DDBJ databases">
        <authorList>
            <person name="Smith C.H."/>
        </authorList>
    </citation>
    <scope>NUCLEOTIDE SEQUENCE</scope>
    <source>
        <strain evidence="3">CHS0354</strain>
        <tissue evidence="3">Mantle</tissue>
    </source>
</reference>
<dbReference type="InterPro" id="IPR007110">
    <property type="entry name" value="Ig-like_dom"/>
</dbReference>
<dbReference type="AlphaFoldDB" id="A0AAE0T0M9"/>
<dbReference type="PROSITE" id="PS50835">
    <property type="entry name" value="IG_LIKE"/>
    <property type="match status" value="1"/>
</dbReference>
<dbReference type="InterPro" id="IPR029030">
    <property type="entry name" value="Caspase-like_dom_sf"/>
</dbReference>
<reference evidence="3" key="2">
    <citation type="journal article" date="2021" name="Genome Biol. Evol.">
        <title>Developing a high-quality reference genome for a parasitic bivalve with doubly uniparental inheritance (Bivalvia: Unionida).</title>
        <authorList>
            <person name="Smith C.H."/>
        </authorList>
    </citation>
    <scope>NUCLEOTIDE SEQUENCE</scope>
    <source>
        <strain evidence="3">CHS0354</strain>
        <tissue evidence="3">Mantle</tissue>
    </source>
</reference>
<dbReference type="InterPro" id="IPR011600">
    <property type="entry name" value="Pept_C14_caspase"/>
</dbReference>